<keyword evidence="1" id="KW-0732">Signal</keyword>
<dbReference type="EMBL" id="ADTU01023697">
    <property type="status" value="NOT_ANNOTATED_CDS"/>
    <property type="molecule type" value="Genomic_DNA"/>
</dbReference>
<dbReference type="AlphaFoldDB" id="A0A158NQX8"/>
<organism evidence="2 3">
    <name type="scientific">Atta cephalotes</name>
    <name type="common">Leafcutter ant</name>
    <dbReference type="NCBI Taxonomy" id="12957"/>
    <lineage>
        <taxon>Eukaryota</taxon>
        <taxon>Metazoa</taxon>
        <taxon>Ecdysozoa</taxon>
        <taxon>Arthropoda</taxon>
        <taxon>Hexapoda</taxon>
        <taxon>Insecta</taxon>
        <taxon>Pterygota</taxon>
        <taxon>Neoptera</taxon>
        <taxon>Endopterygota</taxon>
        <taxon>Hymenoptera</taxon>
        <taxon>Apocrita</taxon>
        <taxon>Aculeata</taxon>
        <taxon>Formicoidea</taxon>
        <taxon>Formicidae</taxon>
        <taxon>Myrmicinae</taxon>
        <taxon>Atta</taxon>
    </lineage>
</organism>
<protein>
    <submittedName>
        <fullName evidence="2">Uncharacterized protein</fullName>
    </submittedName>
</protein>
<evidence type="ECO:0000313" key="3">
    <source>
        <dbReference type="Proteomes" id="UP000005205"/>
    </source>
</evidence>
<reference evidence="2" key="2">
    <citation type="submission" date="2016-04" db="UniProtKB">
        <authorList>
            <consortium name="EnsemblMetazoa"/>
        </authorList>
    </citation>
    <scope>IDENTIFICATION</scope>
</reference>
<dbReference type="OrthoDB" id="8191442at2759"/>
<name>A0A158NQX8_ATTCE</name>
<sequence>MKLTALKLMSYLFTTLLLAVIALGYPASNSEAAIENMRQIPQWHCLRYRKFDFVRRCRNYRSGRRH</sequence>
<dbReference type="STRING" id="12957.A0A158NQX8"/>
<dbReference type="KEGG" id="acep:105623147"/>
<feature type="signal peptide" evidence="1">
    <location>
        <begin position="1"/>
        <end position="24"/>
    </location>
</feature>
<evidence type="ECO:0000256" key="1">
    <source>
        <dbReference type="SAM" id="SignalP"/>
    </source>
</evidence>
<gene>
    <name evidence="2" type="primary">105623147</name>
</gene>
<accession>A0A158NQX8</accession>
<reference evidence="3" key="1">
    <citation type="journal article" date="2011" name="PLoS Genet.">
        <title>The genome sequence of the leaf-cutter ant Atta cephalotes reveals insights into its obligate symbiotic lifestyle.</title>
        <authorList>
            <person name="Suen G."/>
            <person name="Teiling C."/>
            <person name="Li L."/>
            <person name="Holt C."/>
            <person name="Abouheif E."/>
            <person name="Bornberg-Bauer E."/>
            <person name="Bouffard P."/>
            <person name="Caldera E.J."/>
            <person name="Cash E."/>
            <person name="Cavanaugh A."/>
            <person name="Denas O."/>
            <person name="Elhaik E."/>
            <person name="Fave M.J."/>
            <person name="Gadau J."/>
            <person name="Gibson J.D."/>
            <person name="Graur D."/>
            <person name="Grubbs K.J."/>
            <person name="Hagen D.E."/>
            <person name="Harkins T.T."/>
            <person name="Helmkampf M."/>
            <person name="Hu H."/>
            <person name="Johnson B.R."/>
            <person name="Kim J."/>
            <person name="Marsh S.E."/>
            <person name="Moeller J.A."/>
            <person name="Munoz-Torres M.C."/>
            <person name="Murphy M.C."/>
            <person name="Naughton M.C."/>
            <person name="Nigam S."/>
            <person name="Overson R."/>
            <person name="Rajakumar R."/>
            <person name="Reese J.T."/>
            <person name="Scott J.J."/>
            <person name="Smith C.R."/>
            <person name="Tao S."/>
            <person name="Tsutsui N.D."/>
            <person name="Viljakainen L."/>
            <person name="Wissler L."/>
            <person name="Yandell M.D."/>
            <person name="Zimmer F."/>
            <person name="Taylor J."/>
            <person name="Slater S.C."/>
            <person name="Clifton S.W."/>
            <person name="Warren W.C."/>
            <person name="Elsik C.G."/>
            <person name="Smith C.D."/>
            <person name="Weinstock G.M."/>
            <person name="Gerardo N.M."/>
            <person name="Currie C.R."/>
        </authorList>
    </citation>
    <scope>NUCLEOTIDE SEQUENCE [LARGE SCALE GENOMIC DNA]</scope>
</reference>
<dbReference type="EnsemblMetazoa" id="XM_012204546.1">
    <property type="protein sequence ID" value="XP_012059936.1"/>
    <property type="gene ID" value="LOC105623147"/>
</dbReference>
<evidence type="ECO:0000313" key="2">
    <source>
        <dbReference type="EnsemblMetazoa" id="XP_012059936.1"/>
    </source>
</evidence>
<dbReference type="InParanoid" id="A0A158NQX8"/>
<proteinExistence type="predicted"/>
<feature type="chain" id="PRO_5007629458" evidence="1">
    <location>
        <begin position="25"/>
        <end position="66"/>
    </location>
</feature>
<dbReference type="Proteomes" id="UP000005205">
    <property type="component" value="Unassembled WGS sequence"/>
</dbReference>
<keyword evidence="3" id="KW-1185">Reference proteome</keyword>